<protein>
    <submittedName>
        <fullName evidence="2">Uncharacterized protein</fullName>
    </submittedName>
</protein>
<name>A0A5J4RFI9_9ZZZZ</name>
<evidence type="ECO:0000256" key="1">
    <source>
        <dbReference type="SAM" id="Phobius"/>
    </source>
</evidence>
<sequence>MKNNESLLKQNPFEITFETKCYERDWEYLLKTKHLDRMIRNCNTTFSFRQLIINNVEHPELVKKYAQRKVDEGIIDAFYFVDDYIDEALPLFGLQKDSFGIGYYYSCSELVGLYVSKTKYHLHFSSDAFMLNNNQGKWITDACRIMEENPRVFAANPTWNYCFDDVKEQAIGEILEKFYVGRGFSDQCYLVRTVDLKAKIYNYSHPVSKRYPKYGGELFEKKIDSYMQTMELLRLTSIYEVYIHKNFPKRKQKFYKFLVVILLRLNLYYLVRYFRIKYYSNKIKRIKII</sequence>
<accession>A0A5J4RFI9</accession>
<organism evidence="2">
    <name type="scientific">termite gut metagenome</name>
    <dbReference type="NCBI Taxonomy" id="433724"/>
    <lineage>
        <taxon>unclassified sequences</taxon>
        <taxon>metagenomes</taxon>
        <taxon>organismal metagenomes</taxon>
    </lineage>
</organism>
<keyword evidence="1" id="KW-0472">Membrane</keyword>
<proteinExistence type="predicted"/>
<reference evidence="2" key="1">
    <citation type="submission" date="2019-03" db="EMBL/GenBank/DDBJ databases">
        <title>Single cell metagenomics reveals metabolic interactions within the superorganism composed of flagellate Streblomastix strix and complex community of Bacteroidetes bacteria on its surface.</title>
        <authorList>
            <person name="Treitli S.C."/>
            <person name="Kolisko M."/>
            <person name="Husnik F."/>
            <person name="Keeling P."/>
            <person name="Hampl V."/>
        </authorList>
    </citation>
    <scope>NUCLEOTIDE SEQUENCE</scope>
    <source>
        <strain evidence="2">STM</strain>
    </source>
</reference>
<keyword evidence="1" id="KW-1133">Transmembrane helix</keyword>
<dbReference type="EMBL" id="SNRY01001191">
    <property type="protein sequence ID" value="KAA6332817.1"/>
    <property type="molecule type" value="Genomic_DNA"/>
</dbReference>
<keyword evidence="1" id="KW-0812">Transmembrane</keyword>
<evidence type="ECO:0000313" key="2">
    <source>
        <dbReference type="EMBL" id="KAA6332817.1"/>
    </source>
</evidence>
<feature type="transmembrane region" description="Helical" evidence="1">
    <location>
        <begin position="254"/>
        <end position="271"/>
    </location>
</feature>
<gene>
    <name evidence="2" type="ORF">EZS27_018711</name>
</gene>
<dbReference type="AlphaFoldDB" id="A0A5J4RFI9"/>
<comment type="caution">
    <text evidence="2">The sequence shown here is derived from an EMBL/GenBank/DDBJ whole genome shotgun (WGS) entry which is preliminary data.</text>
</comment>